<feature type="transmembrane region" description="Helical" evidence="6">
    <location>
        <begin position="184"/>
        <end position="217"/>
    </location>
</feature>
<name>A0A1M6DIM0_9FLAO</name>
<dbReference type="GO" id="GO:0015648">
    <property type="term" value="F:lipid-linked peptidoglycan transporter activity"/>
    <property type="evidence" value="ECO:0007669"/>
    <property type="project" value="TreeGrafter"/>
</dbReference>
<keyword evidence="2 6" id="KW-0812">Transmembrane</keyword>
<protein>
    <submittedName>
        <fullName evidence="7">Rod shape determining protein RodA</fullName>
    </submittedName>
</protein>
<dbReference type="PANTHER" id="PTHR30474:SF1">
    <property type="entry name" value="PEPTIDOGLYCAN GLYCOSYLTRANSFERASE MRDB"/>
    <property type="match status" value="1"/>
</dbReference>
<sequence length="418" mass="47393">MRNQSVNRSIDWLTLFLYITLVSMGWMTIYSASLPVEGASVFDFSQNYGRQMIFIFLSIPLIFILLFIDAKIFERLSFVFYGLGILLLLGLFVFGVTKKGQTNWYQFGGFGFQPSEFVKTATALLLAKYLSYSQINLKLWKHQLIAFAIIGLPVLLIQMQPDTGSALIFLSLVFVLNREGLPSWYLIAGATAIGLFFAALLFNPLYIIIIFTVLAILHFLNNRKISRNPFVYLFVLAVVAGFVYSVNFVYNEVLEPHQKDRIDVLIGEEVDMKKEGYNLNQSMIAIGSGGLLGKGYLEGTQTKGGFVPEQHTDYIFTTVGEEWGFVGVVVVILLFVSLFLRIIYLAENQKTKFSRVYGYCVATYLFIHFFVNIAMLVKLFPTIGVPLPFFSYGGSSLWAFTIMLFIFIKLDANKVNEW</sequence>
<dbReference type="AlphaFoldDB" id="A0A1M6DIM0"/>
<dbReference type="RefSeq" id="WP_072781675.1">
    <property type="nucleotide sequence ID" value="NZ_CP045292.1"/>
</dbReference>
<comment type="subcellular location">
    <subcellularLocation>
        <location evidence="1">Membrane</location>
        <topology evidence="1">Multi-pass membrane protein</topology>
    </subcellularLocation>
</comment>
<dbReference type="EMBL" id="FQZH01000001">
    <property type="protein sequence ID" value="SHI73154.1"/>
    <property type="molecule type" value="Genomic_DNA"/>
</dbReference>
<dbReference type="STRING" id="683124.SAMN05444337_0659"/>
<dbReference type="GO" id="GO:0008360">
    <property type="term" value="P:regulation of cell shape"/>
    <property type="evidence" value="ECO:0007669"/>
    <property type="project" value="UniProtKB-KW"/>
</dbReference>
<dbReference type="Pfam" id="PF01098">
    <property type="entry name" value="FTSW_RODA_SPOVE"/>
    <property type="match status" value="2"/>
</dbReference>
<keyword evidence="3" id="KW-0133">Cell shape</keyword>
<evidence type="ECO:0000256" key="5">
    <source>
        <dbReference type="ARBA" id="ARBA00023136"/>
    </source>
</evidence>
<evidence type="ECO:0000256" key="3">
    <source>
        <dbReference type="ARBA" id="ARBA00022960"/>
    </source>
</evidence>
<feature type="transmembrane region" description="Helical" evidence="6">
    <location>
        <begin position="12"/>
        <end position="32"/>
    </location>
</feature>
<dbReference type="InterPro" id="IPR001182">
    <property type="entry name" value="FtsW/RodA"/>
</dbReference>
<keyword evidence="4 6" id="KW-1133">Transmembrane helix</keyword>
<feature type="transmembrane region" description="Helical" evidence="6">
    <location>
        <begin position="229"/>
        <end position="250"/>
    </location>
</feature>
<keyword evidence="5 6" id="KW-0472">Membrane</keyword>
<evidence type="ECO:0000256" key="1">
    <source>
        <dbReference type="ARBA" id="ARBA00004141"/>
    </source>
</evidence>
<organism evidence="7 8">
    <name type="scientific">Flavobacterium haoranii</name>
    <dbReference type="NCBI Taxonomy" id="683124"/>
    <lineage>
        <taxon>Bacteria</taxon>
        <taxon>Pseudomonadati</taxon>
        <taxon>Bacteroidota</taxon>
        <taxon>Flavobacteriia</taxon>
        <taxon>Flavobacteriales</taxon>
        <taxon>Flavobacteriaceae</taxon>
        <taxon>Flavobacterium</taxon>
    </lineage>
</organism>
<feature type="transmembrane region" description="Helical" evidence="6">
    <location>
        <begin position="323"/>
        <end position="344"/>
    </location>
</feature>
<evidence type="ECO:0000313" key="7">
    <source>
        <dbReference type="EMBL" id="SHI73154.1"/>
    </source>
</evidence>
<gene>
    <name evidence="7" type="ORF">SAMN05444337_0659</name>
</gene>
<feature type="transmembrane region" description="Helical" evidence="6">
    <location>
        <begin position="389"/>
        <end position="408"/>
    </location>
</feature>
<evidence type="ECO:0000313" key="8">
    <source>
        <dbReference type="Proteomes" id="UP000184232"/>
    </source>
</evidence>
<dbReference type="OrthoDB" id="9768187at2"/>
<reference evidence="7 8" key="1">
    <citation type="submission" date="2016-11" db="EMBL/GenBank/DDBJ databases">
        <authorList>
            <person name="Jaros S."/>
            <person name="Januszkiewicz K."/>
            <person name="Wedrychowicz H."/>
        </authorList>
    </citation>
    <scope>NUCLEOTIDE SEQUENCE [LARGE SCALE GENOMIC DNA]</scope>
    <source>
        <strain evidence="7 8">DSM 22807</strain>
    </source>
</reference>
<dbReference type="PANTHER" id="PTHR30474">
    <property type="entry name" value="CELL CYCLE PROTEIN"/>
    <property type="match status" value="1"/>
</dbReference>
<feature type="transmembrane region" description="Helical" evidence="6">
    <location>
        <begin position="52"/>
        <end position="69"/>
    </location>
</feature>
<feature type="transmembrane region" description="Helical" evidence="6">
    <location>
        <begin position="76"/>
        <end position="97"/>
    </location>
</feature>
<feature type="transmembrane region" description="Helical" evidence="6">
    <location>
        <begin position="356"/>
        <end position="377"/>
    </location>
</feature>
<proteinExistence type="predicted"/>
<dbReference type="GO" id="GO:0032153">
    <property type="term" value="C:cell division site"/>
    <property type="evidence" value="ECO:0007669"/>
    <property type="project" value="TreeGrafter"/>
</dbReference>
<keyword evidence="8" id="KW-1185">Reference proteome</keyword>
<evidence type="ECO:0000256" key="6">
    <source>
        <dbReference type="SAM" id="Phobius"/>
    </source>
</evidence>
<dbReference type="GO" id="GO:0051301">
    <property type="term" value="P:cell division"/>
    <property type="evidence" value="ECO:0007669"/>
    <property type="project" value="InterPro"/>
</dbReference>
<evidence type="ECO:0000256" key="2">
    <source>
        <dbReference type="ARBA" id="ARBA00022692"/>
    </source>
</evidence>
<dbReference type="GO" id="GO:0005886">
    <property type="term" value="C:plasma membrane"/>
    <property type="evidence" value="ECO:0007669"/>
    <property type="project" value="TreeGrafter"/>
</dbReference>
<accession>A0A1M6DIM0</accession>
<dbReference type="NCBIfam" id="NF037961">
    <property type="entry name" value="RodA_shape"/>
    <property type="match status" value="1"/>
</dbReference>
<dbReference type="Proteomes" id="UP000184232">
    <property type="component" value="Unassembled WGS sequence"/>
</dbReference>
<evidence type="ECO:0000256" key="4">
    <source>
        <dbReference type="ARBA" id="ARBA00022989"/>
    </source>
</evidence>
<feature type="transmembrane region" description="Helical" evidence="6">
    <location>
        <begin position="144"/>
        <end position="172"/>
    </location>
</feature>